<name>A0AA86QDV4_9EUKA</name>
<dbReference type="EMBL" id="CAXDID020000199">
    <property type="protein sequence ID" value="CAL6053870.1"/>
    <property type="molecule type" value="Genomic_DNA"/>
</dbReference>
<keyword evidence="3" id="KW-1185">Reference proteome</keyword>
<evidence type="ECO:0000313" key="1">
    <source>
        <dbReference type="EMBL" id="CAI9951317.1"/>
    </source>
</evidence>
<reference evidence="1" key="1">
    <citation type="submission" date="2023-06" db="EMBL/GenBank/DDBJ databases">
        <authorList>
            <person name="Kurt Z."/>
        </authorList>
    </citation>
    <scope>NUCLEOTIDE SEQUENCE</scope>
</reference>
<dbReference type="AlphaFoldDB" id="A0AA86QDV4"/>
<protein>
    <submittedName>
        <fullName evidence="1">Uncharacterized protein</fullName>
    </submittedName>
</protein>
<dbReference type="Proteomes" id="UP001642409">
    <property type="component" value="Unassembled WGS sequence"/>
</dbReference>
<organism evidence="1">
    <name type="scientific">Hexamita inflata</name>
    <dbReference type="NCBI Taxonomy" id="28002"/>
    <lineage>
        <taxon>Eukaryota</taxon>
        <taxon>Metamonada</taxon>
        <taxon>Diplomonadida</taxon>
        <taxon>Hexamitidae</taxon>
        <taxon>Hexamitinae</taxon>
        <taxon>Hexamita</taxon>
    </lineage>
</organism>
<dbReference type="EMBL" id="CATOUU010000823">
    <property type="protein sequence ID" value="CAI9951317.1"/>
    <property type="molecule type" value="Genomic_DNA"/>
</dbReference>
<accession>A0AA86QDV4</accession>
<comment type="caution">
    <text evidence="1">The sequence shown here is derived from an EMBL/GenBank/DDBJ whole genome shotgun (WGS) entry which is preliminary data.</text>
</comment>
<evidence type="ECO:0000313" key="2">
    <source>
        <dbReference type="EMBL" id="CAL6053870.1"/>
    </source>
</evidence>
<reference evidence="2 3" key="2">
    <citation type="submission" date="2024-07" db="EMBL/GenBank/DDBJ databases">
        <authorList>
            <person name="Akdeniz Z."/>
        </authorList>
    </citation>
    <scope>NUCLEOTIDE SEQUENCE [LARGE SCALE GENOMIC DNA]</scope>
</reference>
<evidence type="ECO:0000313" key="3">
    <source>
        <dbReference type="Proteomes" id="UP001642409"/>
    </source>
</evidence>
<proteinExistence type="predicted"/>
<sequence>MKPTEICHLAPYDLRNVPSILLDNKFVVIGSDVNLLVLDRATGILCGRTQIQSSICSLASTTYNQKKVIIVLTQQQLLCYSFNVIKVNVDCIQLPTFRFKLEFQIVINQSKSPDEEPVSCQFSQQFQHLGIIVFDNNTGIVVDLITKRTTFKIQGMCPQAAELTKIFSLDEKLCMCAELHDKFTDILDELDNKKTKSDTVFTKLHKFLANRDEICIQCQQQFMKKYKQLAVYNEPMHVYGTHALPYVQQLHCHMSYRVATGSSELCNDFYKILILEQNTKQLDFLVYGAYPEILIYSIPLDIMKAQQSVDVVLNLFPNKRLSGKFQSYFVTEDLVTLDLTQKPVEEHNSQNIVNRGFIKVLPHFQSHVQLMGQATFYSDVLNVFEDKTGIIVQSASAGLQHYQLDLEAPLVCLQGLPSFDLSFKSQRPLLLDFTKQKSIFEIDTLIYNSLKPQEMKVVIENIEYADEIYSVRGEIKEKSHEFRRVKYGVELSTQREYSGGFLKDKIMAIQNGSKEIIIYHFDNGKWVYNSKLVGGNANETFHAVYYGEGYIIAVDKYDIFEWTV</sequence>
<gene>
    <name evidence="1" type="ORF">HINF_LOCUS38962</name>
    <name evidence="2" type="ORF">HINF_LOCUS45726</name>
</gene>